<dbReference type="InterPro" id="IPR050194">
    <property type="entry name" value="Glycosyltransferase_grp1"/>
</dbReference>
<sequence length="418" mass="46719">MVRVLIISQHFPPEKSGNASRIFDMSSHLQKLGVNVTVLAPHPSFPSGSFKRKWSISESKKVNGVNLINLLSWQPNNENPGFVGRMAYYLSFPLHTIIWILLNSRKFDVIITSAPPIFTGFGGIPAKFLFKKKWVMDVRDLWINASISLGFLKKGSLFEKLSRAYEQICYSNANMICVTTEELGQDIVRTYKNIDESKIKVTPNGVDTDFFYPVDLPKKNQIVYAGNIGHAQDLEDVILAMKKVNEQFDLKFLVVGNDDIKGHLEKVTKENKLTDYVEFPGLLPREEIPMLLSESLMGVAPLKKLKTLEYAIPTKAYEYMACGIPFVGCGKGEIRKLAETSGGGVIAENSPEDIAEAILRLLESPKKRAEMGKMGRIFVEENVSRQQIAANLKLNLDRISSPGKTKVQVEGVSFAESQ</sequence>
<dbReference type="Pfam" id="PF00534">
    <property type="entry name" value="Glycos_transf_1"/>
    <property type="match status" value="1"/>
</dbReference>
<evidence type="ECO:0000259" key="2">
    <source>
        <dbReference type="Pfam" id="PF13439"/>
    </source>
</evidence>
<evidence type="ECO:0000313" key="4">
    <source>
        <dbReference type="Proteomes" id="UP000034298"/>
    </source>
</evidence>
<gene>
    <name evidence="3" type="ORF">DU30_08545</name>
</gene>
<dbReference type="AlphaFoldDB" id="A0A0F8DNC2"/>
<dbReference type="PANTHER" id="PTHR45947">
    <property type="entry name" value="SULFOQUINOVOSYL TRANSFERASE SQD2"/>
    <property type="match status" value="1"/>
</dbReference>
<dbReference type="PATRIC" id="fig|2209.62.peg.1815"/>
<evidence type="ECO:0000313" key="3">
    <source>
        <dbReference type="EMBL" id="KKG29857.1"/>
    </source>
</evidence>
<dbReference type="Gene3D" id="3.40.50.2000">
    <property type="entry name" value="Glycogen Phosphorylase B"/>
    <property type="match status" value="2"/>
</dbReference>
<dbReference type="Proteomes" id="UP000034298">
    <property type="component" value="Unassembled WGS sequence"/>
</dbReference>
<dbReference type="Pfam" id="PF13439">
    <property type="entry name" value="Glyco_transf_4"/>
    <property type="match status" value="1"/>
</dbReference>
<dbReference type="PANTHER" id="PTHR45947:SF3">
    <property type="entry name" value="SULFOQUINOVOSYL TRANSFERASE SQD2"/>
    <property type="match status" value="1"/>
</dbReference>
<dbReference type="InterPro" id="IPR001296">
    <property type="entry name" value="Glyco_trans_1"/>
</dbReference>
<dbReference type="InterPro" id="IPR028098">
    <property type="entry name" value="Glyco_trans_4-like_N"/>
</dbReference>
<feature type="domain" description="Glycosyltransferase subfamily 4-like N-terminal" evidence="2">
    <location>
        <begin position="20"/>
        <end position="209"/>
    </location>
</feature>
<accession>A0A0F8DNC2</accession>
<dbReference type="CDD" id="cd03794">
    <property type="entry name" value="GT4_WbuB-like"/>
    <property type="match status" value="1"/>
</dbReference>
<organism evidence="3 4">
    <name type="scientific">Methanosarcina mazei</name>
    <name type="common">Methanosarcina frisia</name>
    <dbReference type="NCBI Taxonomy" id="2209"/>
    <lineage>
        <taxon>Archaea</taxon>
        <taxon>Methanobacteriati</taxon>
        <taxon>Methanobacteriota</taxon>
        <taxon>Stenosarchaea group</taxon>
        <taxon>Methanomicrobia</taxon>
        <taxon>Methanosarcinales</taxon>
        <taxon>Methanosarcinaceae</taxon>
        <taxon>Methanosarcina</taxon>
    </lineage>
</organism>
<dbReference type="EMBL" id="JJPC01000167">
    <property type="protein sequence ID" value="KKG29857.1"/>
    <property type="molecule type" value="Genomic_DNA"/>
</dbReference>
<reference evidence="3 4" key="1">
    <citation type="journal article" date="2015" name="ISME J.">
        <title>Genomic and phenotypic differentiation among Methanosarcina mazei populations from Columbia River sediment.</title>
        <authorList>
            <person name="Youngblut N.D."/>
            <person name="Wirth J.S."/>
            <person name="Henriksen J.R."/>
            <person name="Smith M."/>
            <person name="Simon H."/>
            <person name="Metcalf W.W."/>
            <person name="Whitaker R.J."/>
        </authorList>
    </citation>
    <scope>NUCLEOTIDE SEQUENCE [LARGE SCALE GENOMIC DNA]</scope>
    <source>
        <strain evidence="3 4">3.F.A.1B.1</strain>
    </source>
</reference>
<feature type="domain" description="Glycosyl transferase family 1" evidence="1">
    <location>
        <begin position="217"/>
        <end position="376"/>
    </location>
</feature>
<evidence type="ECO:0000259" key="1">
    <source>
        <dbReference type="Pfam" id="PF00534"/>
    </source>
</evidence>
<keyword evidence="3" id="KW-0808">Transferase</keyword>
<proteinExistence type="predicted"/>
<protein>
    <submittedName>
        <fullName evidence="3">Glycosyl transferase</fullName>
    </submittedName>
</protein>
<name>A0A0F8DNC2_METMZ</name>
<comment type="caution">
    <text evidence="3">The sequence shown here is derived from an EMBL/GenBank/DDBJ whole genome shotgun (WGS) entry which is preliminary data.</text>
</comment>
<dbReference type="SUPFAM" id="SSF53756">
    <property type="entry name" value="UDP-Glycosyltransferase/glycogen phosphorylase"/>
    <property type="match status" value="1"/>
</dbReference>
<dbReference type="GO" id="GO:0016758">
    <property type="term" value="F:hexosyltransferase activity"/>
    <property type="evidence" value="ECO:0007669"/>
    <property type="project" value="TreeGrafter"/>
</dbReference>